<feature type="binding site" evidence="7 8">
    <location>
        <position position="46"/>
    </location>
    <ligand>
        <name>S-adenosyl-L-methionine</name>
        <dbReference type="ChEBI" id="CHEBI:59789"/>
    </ligand>
</feature>
<sequence>MNYFERAKYFKTKKRLGQNFLINADVINAIIDEAGITKDDIVIEIGPGVGFVTEQLVKHAKKVIAIELDEEAVKELKKLNAENLEIIHQDILKTDFSELVSEKVKIVANIPYYITSPIIAHLLGEVDDLNNKNRNLIKDIILMVQEEVARRMAADENSPSKQYGLLTILSQFWADVEIFRLVGRKSFYPAPKVNSALVKLDVFDKPRLELSDYGHFRKTVKAAFAQRRKNIKNCLLQGGFSRENISKSLAALGIDENTRGEKLSIETFGKLSEELLKNENPMPGKD</sequence>
<proteinExistence type="inferred from homology"/>
<feature type="binding site" evidence="7 8">
    <location>
        <position position="90"/>
    </location>
    <ligand>
        <name>S-adenosyl-L-methionine</name>
        <dbReference type="ChEBI" id="CHEBI:59789"/>
    </ligand>
</feature>
<comment type="subcellular location">
    <subcellularLocation>
        <location evidence="7">Cytoplasm</location>
    </subcellularLocation>
</comment>
<evidence type="ECO:0000256" key="4">
    <source>
        <dbReference type="ARBA" id="ARBA00022679"/>
    </source>
</evidence>
<dbReference type="PANTHER" id="PTHR11727">
    <property type="entry name" value="DIMETHYLADENOSINE TRANSFERASE"/>
    <property type="match status" value="1"/>
</dbReference>
<evidence type="ECO:0000256" key="7">
    <source>
        <dbReference type="HAMAP-Rule" id="MF_00607"/>
    </source>
</evidence>
<feature type="binding site" evidence="7 8">
    <location>
        <position position="19"/>
    </location>
    <ligand>
        <name>S-adenosyl-L-methionine</name>
        <dbReference type="ChEBI" id="CHEBI:59789"/>
    </ligand>
</feature>
<dbReference type="SMART" id="SM00650">
    <property type="entry name" value="rADc"/>
    <property type="match status" value="1"/>
</dbReference>
<dbReference type="Proteomes" id="UP000824139">
    <property type="component" value="Unassembled WGS sequence"/>
</dbReference>
<gene>
    <name evidence="7 10" type="primary">rsmA</name>
    <name evidence="7" type="synonym">ksgA</name>
    <name evidence="10" type="ORF">IAD41_06015</name>
</gene>
<comment type="caution">
    <text evidence="10">The sequence shown here is derived from an EMBL/GenBank/DDBJ whole genome shotgun (WGS) entry which is preliminary data.</text>
</comment>
<dbReference type="PANTHER" id="PTHR11727:SF7">
    <property type="entry name" value="DIMETHYLADENOSINE TRANSFERASE-RELATED"/>
    <property type="match status" value="1"/>
</dbReference>
<dbReference type="GO" id="GO:0005829">
    <property type="term" value="C:cytosol"/>
    <property type="evidence" value="ECO:0007669"/>
    <property type="project" value="TreeGrafter"/>
</dbReference>
<dbReference type="InterPro" id="IPR020598">
    <property type="entry name" value="rRNA_Ade_methylase_Trfase_N"/>
</dbReference>
<evidence type="ECO:0000256" key="5">
    <source>
        <dbReference type="ARBA" id="ARBA00022691"/>
    </source>
</evidence>
<dbReference type="GO" id="GO:0052908">
    <property type="term" value="F:16S rRNA (adenine(1518)-N(6)/adenine(1519)-N(6))-dimethyltransferase activity"/>
    <property type="evidence" value="ECO:0007669"/>
    <property type="project" value="UniProtKB-EC"/>
</dbReference>
<dbReference type="InterPro" id="IPR023165">
    <property type="entry name" value="rRNA_Ade_diMease-like_C"/>
</dbReference>
<dbReference type="CDD" id="cd02440">
    <property type="entry name" value="AdoMet_MTases"/>
    <property type="match status" value="1"/>
</dbReference>
<protein>
    <recommendedName>
        <fullName evidence="7">Ribosomal RNA small subunit methyltransferase A</fullName>
        <ecNumber evidence="7">2.1.1.182</ecNumber>
    </recommendedName>
    <alternativeName>
        <fullName evidence="7">16S rRNA (adenine(1518)-N(6)/adenine(1519)-N(6))-dimethyltransferase</fullName>
    </alternativeName>
    <alternativeName>
        <fullName evidence="7">16S rRNA dimethyladenosine transferase</fullName>
    </alternativeName>
    <alternativeName>
        <fullName evidence="7">16S rRNA dimethylase</fullName>
    </alternativeName>
    <alternativeName>
        <fullName evidence="7">S-adenosylmethionine-6-N', N'-adenosyl(rRNA) dimethyltransferase</fullName>
    </alternativeName>
</protein>
<comment type="catalytic activity">
    <reaction evidence="7">
        <text>adenosine(1518)/adenosine(1519) in 16S rRNA + 4 S-adenosyl-L-methionine = N(6)-dimethyladenosine(1518)/N(6)-dimethyladenosine(1519) in 16S rRNA + 4 S-adenosyl-L-homocysteine + 4 H(+)</text>
        <dbReference type="Rhea" id="RHEA:19609"/>
        <dbReference type="Rhea" id="RHEA-COMP:10232"/>
        <dbReference type="Rhea" id="RHEA-COMP:10233"/>
        <dbReference type="ChEBI" id="CHEBI:15378"/>
        <dbReference type="ChEBI" id="CHEBI:57856"/>
        <dbReference type="ChEBI" id="CHEBI:59789"/>
        <dbReference type="ChEBI" id="CHEBI:74411"/>
        <dbReference type="ChEBI" id="CHEBI:74493"/>
        <dbReference type="EC" id="2.1.1.182"/>
    </reaction>
</comment>
<keyword evidence="4 7" id="KW-0808">Transferase</keyword>
<evidence type="ECO:0000256" key="3">
    <source>
        <dbReference type="ARBA" id="ARBA00022603"/>
    </source>
</evidence>
<keyword evidence="6 7" id="KW-0694">RNA-binding</keyword>
<dbReference type="NCBIfam" id="TIGR00755">
    <property type="entry name" value="ksgA"/>
    <property type="match status" value="1"/>
</dbReference>
<reference evidence="10" key="2">
    <citation type="journal article" date="2021" name="PeerJ">
        <title>Extensive microbial diversity within the chicken gut microbiome revealed by metagenomics and culture.</title>
        <authorList>
            <person name="Gilroy R."/>
            <person name="Ravi A."/>
            <person name="Getino M."/>
            <person name="Pursley I."/>
            <person name="Horton D.L."/>
            <person name="Alikhan N.F."/>
            <person name="Baker D."/>
            <person name="Gharbi K."/>
            <person name="Hall N."/>
            <person name="Watson M."/>
            <person name="Adriaenssens E.M."/>
            <person name="Foster-Nyarko E."/>
            <person name="Jarju S."/>
            <person name="Secka A."/>
            <person name="Antonio M."/>
            <person name="Oren A."/>
            <person name="Chaudhuri R.R."/>
            <person name="La Ragione R."/>
            <person name="Hildebrand F."/>
            <person name="Pallen M.J."/>
        </authorList>
    </citation>
    <scope>NUCLEOTIDE SEQUENCE</scope>
    <source>
        <strain evidence="10">CHK152-2994</strain>
    </source>
</reference>
<dbReference type="InterPro" id="IPR011530">
    <property type="entry name" value="rRNA_adenine_dimethylase"/>
</dbReference>
<evidence type="ECO:0000259" key="9">
    <source>
        <dbReference type="SMART" id="SM00650"/>
    </source>
</evidence>
<comment type="similarity">
    <text evidence="7">Belongs to the class I-like SAM-binding methyltransferase superfamily. rRNA adenine N(6)-methyltransferase family. RsmA subfamily.</text>
</comment>
<accession>A0A9D1FXA0</accession>
<feature type="domain" description="Ribosomal RNA adenine methylase transferase N-terminal" evidence="9">
    <location>
        <begin position="26"/>
        <end position="204"/>
    </location>
</feature>
<dbReference type="FunFam" id="3.40.50.150:FF:000023">
    <property type="entry name" value="Ribosomal RNA small subunit methyltransferase A"/>
    <property type="match status" value="1"/>
</dbReference>
<dbReference type="PROSITE" id="PS01131">
    <property type="entry name" value="RRNA_A_DIMETH"/>
    <property type="match status" value="1"/>
</dbReference>
<feature type="binding site" evidence="7 8">
    <location>
        <position position="21"/>
    </location>
    <ligand>
        <name>S-adenosyl-L-methionine</name>
        <dbReference type="ChEBI" id="CHEBI:59789"/>
    </ligand>
</feature>
<dbReference type="Gene3D" id="1.10.8.100">
    <property type="entry name" value="Ribosomal RNA adenine dimethylase-like, domain 2"/>
    <property type="match status" value="1"/>
</dbReference>
<dbReference type="HAMAP" id="MF_00607">
    <property type="entry name" value="16SrRNA_methyltr_A"/>
    <property type="match status" value="1"/>
</dbReference>
<keyword evidence="5 7" id="KW-0949">S-adenosyl-L-methionine</keyword>
<name>A0A9D1FXA0_9BACT</name>
<evidence type="ECO:0000256" key="1">
    <source>
        <dbReference type="ARBA" id="ARBA00022490"/>
    </source>
</evidence>
<feature type="binding site" evidence="7 8">
    <location>
        <position position="109"/>
    </location>
    <ligand>
        <name>S-adenosyl-L-methionine</name>
        <dbReference type="ChEBI" id="CHEBI:59789"/>
    </ligand>
</feature>
<keyword evidence="3 7" id="KW-0489">Methyltransferase</keyword>
<dbReference type="Gene3D" id="3.40.50.150">
    <property type="entry name" value="Vaccinia Virus protein VP39"/>
    <property type="match status" value="1"/>
</dbReference>
<dbReference type="AlphaFoldDB" id="A0A9D1FXA0"/>
<reference evidence="10" key="1">
    <citation type="submission" date="2020-10" db="EMBL/GenBank/DDBJ databases">
        <authorList>
            <person name="Gilroy R."/>
        </authorList>
    </citation>
    <scope>NUCLEOTIDE SEQUENCE</scope>
    <source>
        <strain evidence="10">CHK152-2994</strain>
    </source>
</reference>
<evidence type="ECO:0000256" key="6">
    <source>
        <dbReference type="ARBA" id="ARBA00022884"/>
    </source>
</evidence>
<dbReference type="GO" id="GO:0003723">
    <property type="term" value="F:RNA binding"/>
    <property type="evidence" value="ECO:0007669"/>
    <property type="project" value="UniProtKB-UniRule"/>
</dbReference>
<evidence type="ECO:0000256" key="8">
    <source>
        <dbReference type="PROSITE-ProRule" id="PRU01026"/>
    </source>
</evidence>
<dbReference type="InterPro" id="IPR020596">
    <property type="entry name" value="rRNA_Ade_Mease_Trfase_CS"/>
</dbReference>
<dbReference type="EMBL" id="DVJO01000132">
    <property type="protein sequence ID" value="HIS83141.1"/>
    <property type="molecule type" value="Genomic_DNA"/>
</dbReference>
<dbReference type="PROSITE" id="PS51689">
    <property type="entry name" value="SAM_RNA_A_N6_MT"/>
    <property type="match status" value="1"/>
</dbReference>
<dbReference type="EC" id="2.1.1.182" evidence="7"/>
<evidence type="ECO:0000313" key="10">
    <source>
        <dbReference type="EMBL" id="HIS83141.1"/>
    </source>
</evidence>
<dbReference type="InterPro" id="IPR001737">
    <property type="entry name" value="KsgA/Erm"/>
</dbReference>
<keyword evidence="1 7" id="KW-0963">Cytoplasm</keyword>
<evidence type="ECO:0000256" key="2">
    <source>
        <dbReference type="ARBA" id="ARBA00022552"/>
    </source>
</evidence>
<dbReference type="InterPro" id="IPR029063">
    <property type="entry name" value="SAM-dependent_MTases_sf"/>
</dbReference>
<dbReference type="SUPFAM" id="SSF53335">
    <property type="entry name" value="S-adenosyl-L-methionine-dependent methyltransferases"/>
    <property type="match status" value="1"/>
</dbReference>
<comment type="function">
    <text evidence="7">Specifically dimethylates two adjacent adenosines (A1518 and A1519) in the loop of a conserved hairpin near the 3'-end of 16S rRNA in the 30S particle. May play a critical role in biogenesis of 30S subunits.</text>
</comment>
<evidence type="ECO:0000313" key="11">
    <source>
        <dbReference type="Proteomes" id="UP000824139"/>
    </source>
</evidence>
<feature type="binding site" evidence="7 8">
    <location>
        <position position="67"/>
    </location>
    <ligand>
        <name>S-adenosyl-L-methionine</name>
        <dbReference type="ChEBI" id="CHEBI:59789"/>
    </ligand>
</feature>
<organism evidence="10 11">
    <name type="scientific">Candidatus Scatenecus faecavium</name>
    <dbReference type="NCBI Taxonomy" id="2840915"/>
    <lineage>
        <taxon>Bacteria</taxon>
        <taxon>Candidatus Scatenecus</taxon>
    </lineage>
</organism>
<dbReference type="Pfam" id="PF00398">
    <property type="entry name" value="RrnaAD"/>
    <property type="match status" value="1"/>
</dbReference>
<keyword evidence="2 7" id="KW-0698">rRNA processing</keyword>